<name>A0A7C6AFZ6_UNCW3</name>
<evidence type="ECO:0000259" key="4">
    <source>
        <dbReference type="PROSITE" id="PS51379"/>
    </source>
</evidence>
<comment type="caution">
    <text evidence="5">The sequence shown here is derived from an EMBL/GenBank/DDBJ whole genome shotgun (WGS) entry which is preliminary data.</text>
</comment>
<dbReference type="PANTHER" id="PTHR43255">
    <property type="entry name" value="IRON-SULFUR-BINDING OXIDOREDUCTASE FADF-RELATED-RELATED"/>
    <property type="match status" value="1"/>
</dbReference>
<dbReference type="GO" id="GO:0051536">
    <property type="term" value="F:iron-sulfur cluster binding"/>
    <property type="evidence" value="ECO:0007669"/>
    <property type="project" value="UniProtKB-KW"/>
</dbReference>
<proteinExistence type="predicted"/>
<keyword evidence="2" id="KW-0408">Iron</keyword>
<feature type="domain" description="4Fe-4S ferredoxin-type" evidence="4">
    <location>
        <begin position="26"/>
        <end position="47"/>
    </location>
</feature>
<keyword evidence="3" id="KW-0411">Iron-sulfur</keyword>
<dbReference type="InterPro" id="IPR017900">
    <property type="entry name" value="4Fe4S_Fe_S_CS"/>
</dbReference>
<accession>A0A7C6AFZ6</accession>
<dbReference type="EMBL" id="DTHJ01000083">
    <property type="protein sequence ID" value="HHS62752.1"/>
    <property type="molecule type" value="Genomic_DNA"/>
</dbReference>
<reference evidence="5" key="1">
    <citation type="journal article" date="2020" name="mSystems">
        <title>Genome- and Community-Level Interaction Insights into Carbon Utilization and Element Cycling Functions of Hydrothermarchaeota in Hydrothermal Sediment.</title>
        <authorList>
            <person name="Zhou Z."/>
            <person name="Liu Y."/>
            <person name="Xu W."/>
            <person name="Pan J."/>
            <person name="Luo Z.H."/>
            <person name="Li M."/>
        </authorList>
    </citation>
    <scope>NUCLEOTIDE SEQUENCE [LARGE SCALE GENOMIC DNA]</scope>
    <source>
        <strain evidence="5">SpSt-783</strain>
    </source>
</reference>
<dbReference type="PROSITE" id="PS51379">
    <property type="entry name" value="4FE4S_FER_2"/>
    <property type="match status" value="1"/>
</dbReference>
<keyword evidence="1" id="KW-0479">Metal-binding</keyword>
<dbReference type="PANTHER" id="PTHR43255:SF2">
    <property type="entry name" value="HETERODISULFIDE REDUCTASE RELATED PROTEIN"/>
    <property type="match status" value="1"/>
</dbReference>
<sequence>MIDLRNADSNFKWEIIKQEGGEGLLKCFGCSDCSASCPVRYLDERYNPRKIIRLTLLGMKNEVLSSPFLWLCAHCHACTERCPQGIHVAEVINAIKNYAVKQGYCPEGLKVQLNLLNNSGRLYELEDFDLKKRQRMGLPELAKKIPDVSKIFSSTKIFERIPK</sequence>
<evidence type="ECO:0000256" key="1">
    <source>
        <dbReference type="ARBA" id="ARBA00022723"/>
    </source>
</evidence>
<evidence type="ECO:0000256" key="2">
    <source>
        <dbReference type="ARBA" id="ARBA00023004"/>
    </source>
</evidence>
<dbReference type="Pfam" id="PF13183">
    <property type="entry name" value="Fer4_8"/>
    <property type="match status" value="1"/>
</dbReference>
<dbReference type="SUPFAM" id="SSF46548">
    <property type="entry name" value="alpha-helical ferredoxin"/>
    <property type="match status" value="1"/>
</dbReference>
<protein>
    <submittedName>
        <fullName evidence="5">4Fe-4S dicluster domain-containing protein</fullName>
    </submittedName>
</protein>
<organism evidence="5">
    <name type="scientific">candidate division WOR-3 bacterium</name>
    <dbReference type="NCBI Taxonomy" id="2052148"/>
    <lineage>
        <taxon>Bacteria</taxon>
        <taxon>Bacteria division WOR-3</taxon>
    </lineage>
</organism>
<dbReference type="GO" id="GO:0005886">
    <property type="term" value="C:plasma membrane"/>
    <property type="evidence" value="ECO:0007669"/>
    <property type="project" value="TreeGrafter"/>
</dbReference>
<gene>
    <name evidence="5" type="ORF">ENV70_03935</name>
</gene>
<dbReference type="GO" id="GO:0046872">
    <property type="term" value="F:metal ion binding"/>
    <property type="evidence" value="ECO:0007669"/>
    <property type="project" value="UniProtKB-KW"/>
</dbReference>
<dbReference type="Gene3D" id="1.10.1060.10">
    <property type="entry name" value="Alpha-helical ferredoxin"/>
    <property type="match status" value="1"/>
</dbReference>
<dbReference type="PROSITE" id="PS00198">
    <property type="entry name" value="4FE4S_FER_1"/>
    <property type="match status" value="2"/>
</dbReference>
<dbReference type="InterPro" id="IPR017896">
    <property type="entry name" value="4Fe4S_Fe-S-bd"/>
</dbReference>
<evidence type="ECO:0000313" key="5">
    <source>
        <dbReference type="EMBL" id="HHS62752.1"/>
    </source>
</evidence>
<dbReference type="InterPro" id="IPR051460">
    <property type="entry name" value="HdrC_iron-sulfur_subunit"/>
</dbReference>
<dbReference type="AlphaFoldDB" id="A0A7C6AFZ6"/>
<evidence type="ECO:0000256" key="3">
    <source>
        <dbReference type="ARBA" id="ARBA00023014"/>
    </source>
</evidence>
<dbReference type="InterPro" id="IPR009051">
    <property type="entry name" value="Helical_ferredxn"/>
</dbReference>